<feature type="region of interest" description="Disordered" evidence="2">
    <location>
        <begin position="158"/>
        <end position="179"/>
    </location>
</feature>
<keyword evidence="1" id="KW-0863">Zinc-finger</keyword>
<keyword evidence="1" id="KW-0862">Zinc</keyword>
<dbReference type="PROSITE" id="PS50103">
    <property type="entry name" value="ZF_C3H1"/>
    <property type="match status" value="1"/>
</dbReference>
<feature type="zinc finger region" description="C3H1-type" evidence="1">
    <location>
        <begin position="216"/>
        <end position="242"/>
    </location>
</feature>
<feature type="compositionally biased region" description="Polar residues" evidence="2">
    <location>
        <begin position="1"/>
        <end position="13"/>
    </location>
</feature>
<evidence type="ECO:0000313" key="4">
    <source>
        <dbReference type="EMBL" id="KAK3209638.1"/>
    </source>
</evidence>
<feature type="region of interest" description="Disordered" evidence="2">
    <location>
        <begin position="298"/>
        <end position="321"/>
    </location>
</feature>
<protein>
    <recommendedName>
        <fullName evidence="3">C3H1-type domain-containing protein</fullName>
    </recommendedName>
</protein>
<evidence type="ECO:0000259" key="3">
    <source>
        <dbReference type="PROSITE" id="PS50103"/>
    </source>
</evidence>
<feature type="region of interest" description="Disordered" evidence="2">
    <location>
        <begin position="260"/>
        <end position="279"/>
    </location>
</feature>
<dbReference type="GO" id="GO:0008270">
    <property type="term" value="F:zinc ion binding"/>
    <property type="evidence" value="ECO:0007669"/>
    <property type="project" value="UniProtKB-KW"/>
</dbReference>
<accession>A0AAN6LZI3</accession>
<evidence type="ECO:0000313" key="5">
    <source>
        <dbReference type="Proteomes" id="UP001280581"/>
    </source>
</evidence>
<dbReference type="Proteomes" id="UP001280581">
    <property type="component" value="Unassembled WGS sequence"/>
</dbReference>
<gene>
    <name evidence="4" type="ORF">GRF29_44g268973</name>
</gene>
<feature type="compositionally biased region" description="Polar residues" evidence="2">
    <location>
        <begin position="168"/>
        <end position="177"/>
    </location>
</feature>
<evidence type="ECO:0000256" key="1">
    <source>
        <dbReference type="PROSITE-ProRule" id="PRU00723"/>
    </source>
</evidence>
<dbReference type="InterPro" id="IPR000571">
    <property type="entry name" value="Znf_CCCH"/>
</dbReference>
<sequence length="321" mass="36154">MASDSNYSASNDQATERIAANPISDARRAELAEARTLEIAEELEKAKQAALASGLEALVLHRRCQELEKKLEKIPHLVNAERAIKEIRAKVNWLEKREEKKHRFNVGVLRDLGHSEEQASNLHREARSFRKDQDEWKDVARQIEKEFAEYRAKAAPESSLGKRKATLSRGSVSQPTSKKAKGENIVPCSKCFINNRICDNNIGNCSQCVMRGLGRDCKRVKCKNFNTGTCKNKKCTFAHQDDNCHRLIEHMKLKRAHPGKAFAQKDASNNPANVQETGDLDMSIDDLTDRFQDEFLYGTGTGKHDNDEDSDFDDGINGVRA</sequence>
<comment type="caution">
    <text evidence="4">The sequence shown here is derived from an EMBL/GenBank/DDBJ whole genome shotgun (WGS) entry which is preliminary data.</text>
</comment>
<dbReference type="AlphaFoldDB" id="A0AAN6LZI3"/>
<reference evidence="4 5" key="1">
    <citation type="submission" date="2021-02" db="EMBL/GenBank/DDBJ databases">
        <title>Genome assembly of Pseudopithomyces chartarum.</title>
        <authorList>
            <person name="Jauregui R."/>
            <person name="Singh J."/>
            <person name="Voisey C."/>
        </authorList>
    </citation>
    <scope>NUCLEOTIDE SEQUENCE [LARGE SCALE GENOMIC DNA]</scope>
    <source>
        <strain evidence="4 5">AGR01</strain>
    </source>
</reference>
<dbReference type="EMBL" id="WVTA01000005">
    <property type="protein sequence ID" value="KAK3209638.1"/>
    <property type="molecule type" value="Genomic_DNA"/>
</dbReference>
<organism evidence="4 5">
    <name type="scientific">Pseudopithomyces chartarum</name>
    <dbReference type="NCBI Taxonomy" id="1892770"/>
    <lineage>
        <taxon>Eukaryota</taxon>
        <taxon>Fungi</taxon>
        <taxon>Dikarya</taxon>
        <taxon>Ascomycota</taxon>
        <taxon>Pezizomycotina</taxon>
        <taxon>Dothideomycetes</taxon>
        <taxon>Pleosporomycetidae</taxon>
        <taxon>Pleosporales</taxon>
        <taxon>Massarineae</taxon>
        <taxon>Didymosphaeriaceae</taxon>
        <taxon>Pseudopithomyces</taxon>
    </lineage>
</organism>
<feature type="region of interest" description="Disordered" evidence="2">
    <location>
        <begin position="1"/>
        <end position="25"/>
    </location>
</feature>
<name>A0AAN6LZI3_9PLEO</name>
<feature type="compositionally biased region" description="Polar residues" evidence="2">
    <location>
        <begin position="266"/>
        <end position="276"/>
    </location>
</feature>
<feature type="domain" description="C3H1-type" evidence="3">
    <location>
        <begin position="216"/>
        <end position="242"/>
    </location>
</feature>
<keyword evidence="5" id="KW-1185">Reference proteome</keyword>
<proteinExistence type="predicted"/>
<keyword evidence="1" id="KW-0479">Metal-binding</keyword>
<evidence type="ECO:0000256" key="2">
    <source>
        <dbReference type="SAM" id="MobiDB-lite"/>
    </source>
</evidence>